<keyword evidence="2" id="KW-0375">Hydrogen ion transport</keyword>
<evidence type="ECO:0000256" key="1">
    <source>
        <dbReference type="ARBA" id="ARBA00022475"/>
    </source>
</evidence>
<reference evidence="6" key="2">
    <citation type="submission" date="2020-10" db="EMBL/GenBank/DDBJ databases">
        <title>Fervidococcus fontis strain 3639Fd - the first crenarchaeon capable of growth on lipids.</title>
        <authorList>
            <person name="Kochetkova T.V."/>
            <person name="Elcheninov A.G."/>
            <person name="Toschakov S.V."/>
            <person name="Kublanov I.V."/>
        </authorList>
    </citation>
    <scope>NUCLEOTIDE SEQUENCE</scope>
    <source>
        <strain evidence="6">3639Fd</strain>
    </source>
</reference>
<dbReference type="EMBL" id="JADEZV010000003">
    <property type="protein sequence ID" value="MBE9391503.1"/>
    <property type="molecule type" value="Genomic_DNA"/>
</dbReference>
<keyword evidence="1" id="KW-1003">Cell membrane</keyword>
<evidence type="ECO:0000256" key="4">
    <source>
        <dbReference type="ARBA" id="ARBA00023310"/>
    </source>
</evidence>
<dbReference type="SUPFAM" id="SSF160527">
    <property type="entry name" value="V-type ATPase subunit E-like"/>
    <property type="match status" value="1"/>
</dbReference>
<keyword evidence="4" id="KW-0066">ATP synthesis</keyword>
<accession>A0A7C2ZN31</accession>
<keyword evidence="2" id="KW-0406">Ion transport</keyword>
<dbReference type="GO" id="GO:1902600">
    <property type="term" value="P:proton transmembrane transport"/>
    <property type="evidence" value="ECO:0007669"/>
    <property type="project" value="UniProtKB-KW"/>
</dbReference>
<dbReference type="AlphaFoldDB" id="A0A7C2ZN31"/>
<protein>
    <submittedName>
        <fullName evidence="5">Uncharacterized protein</fullName>
    </submittedName>
</protein>
<comment type="caution">
    <text evidence="5">The sequence shown here is derived from an EMBL/GenBank/DDBJ whole genome shotgun (WGS) entry which is preliminary data.</text>
</comment>
<proteinExistence type="predicted"/>
<name>A0A7C2ZN31_9CREN</name>
<evidence type="ECO:0000313" key="5">
    <source>
        <dbReference type="EMBL" id="HEW63636.1"/>
    </source>
</evidence>
<dbReference type="InterPro" id="IPR038495">
    <property type="entry name" value="ATPase_E_C"/>
</dbReference>
<evidence type="ECO:0000256" key="3">
    <source>
        <dbReference type="ARBA" id="ARBA00023136"/>
    </source>
</evidence>
<dbReference type="Gene3D" id="3.30.2320.30">
    <property type="entry name" value="ATP synthase, E subunit, C-terminal"/>
    <property type="match status" value="1"/>
</dbReference>
<evidence type="ECO:0000256" key="2">
    <source>
        <dbReference type="ARBA" id="ARBA00022781"/>
    </source>
</evidence>
<dbReference type="GO" id="GO:0006754">
    <property type="term" value="P:ATP biosynthetic process"/>
    <property type="evidence" value="ECO:0007669"/>
    <property type="project" value="UniProtKB-KW"/>
</dbReference>
<dbReference type="RefSeq" id="WP_014558090.1">
    <property type="nucleotide sequence ID" value="NZ_DSFH01000020.1"/>
</dbReference>
<dbReference type="Proteomes" id="UP000652307">
    <property type="component" value="Unassembled WGS sequence"/>
</dbReference>
<reference evidence="5" key="1">
    <citation type="journal article" date="2020" name="mSystems">
        <title>Genome- and Community-Level Interaction Insights into Carbon Utilization and Element Cycling Functions of Hydrothermarchaeota in Hydrothermal Sediment.</title>
        <authorList>
            <person name="Zhou Z."/>
            <person name="Liu Y."/>
            <person name="Xu W."/>
            <person name="Pan J."/>
            <person name="Luo Z.H."/>
            <person name="Li M."/>
        </authorList>
    </citation>
    <scope>NUCLEOTIDE SEQUENCE [LARGE SCALE GENOMIC DNA]</scope>
    <source>
        <strain evidence="5">SpSt-1261</strain>
    </source>
</reference>
<dbReference type="Proteomes" id="UP000886076">
    <property type="component" value="Unassembled WGS sequence"/>
</dbReference>
<dbReference type="GeneID" id="12450043"/>
<sequence>MEEGNIESLLEYVINKVINEFKDTVEELRKDAHELLDDAYKNTKNSLVKELSDLYENYVESVNNLRSLRQYEIKIKTQEKKAEIVDLALKEVEKKIFYELDKEEKKIIYEAILSKLKESIKLTNGEIHIEKEDKDLVSKIIKKKLEDSKEKIKIIDDLPSGTGGIKFVSQDGSTVYDFTLKKIFELSKFELASIVYNVLFGGEEK</sequence>
<keyword evidence="2" id="KW-0813">Transport</keyword>
<keyword evidence="3" id="KW-0472">Membrane</keyword>
<dbReference type="EMBL" id="DSFH01000020">
    <property type="protein sequence ID" value="HEW63636.1"/>
    <property type="molecule type" value="Genomic_DNA"/>
</dbReference>
<evidence type="ECO:0000313" key="6">
    <source>
        <dbReference type="EMBL" id="MBE9391503.1"/>
    </source>
</evidence>
<gene>
    <name evidence="5" type="ORF">ENO39_01055</name>
    <name evidence="6" type="ORF">IOK49_05380</name>
</gene>
<organism evidence="5">
    <name type="scientific">Fervidicoccus fontis</name>
    <dbReference type="NCBI Taxonomy" id="683846"/>
    <lineage>
        <taxon>Archaea</taxon>
        <taxon>Thermoproteota</taxon>
        <taxon>Thermoprotei</taxon>
        <taxon>Fervidicoccales</taxon>
        <taxon>Fervidicoccaceae</taxon>
        <taxon>Fervidicoccus</taxon>
    </lineage>
</organism>